<feature type="compositionally biased region" description="Basic and acidic residues" evidence="1">
    <location>
        <begin position="14"/>
        <end position="28"/>
    </location>
</feature>
<proteinExistence type="predicted"/>
<organism evidence="2 3">
    <name type="scientific">Anisodus acutangulus</name>
    <dbReference type="NCBI Taxonomy" id="402998"/>
    <lineage>
        <taxon>Eukaryota</taxon>
        <taxon>Viridiplantae</taxon>
        <taxon>Streptophyta</taxon>
        <taxon>Embryophyta</taxon>
        <taxon>Tracheophyta</taxon>
        <taxon>Spermatophyta</taxon>
        <taxon>Magnoliopsida</taxon>
        <taxon>eudicotyledons</taxon>
        <taxon>Gunneridae</taxon>
        <taxon>Pentapetalae</taxon>
        <taxon>asterids</taxon>
        <taxon>lamiids</taxon>
        <taxon>Solanales</taxon>
        <taxon>Solanaceae</taxon>
        <taxon>Solanoideae</taxon>
        <taxon>Hyoscyameae</taxon>
        <taxon>Anisodus</taxon>
    </lineage>
</organism>
<name>A0A9Q1LHW7_9SOLA</name>
<feature type="region of interest" description="Disordered" evidence="1">
    <location>
        <begin position="1"/>
        <end position="29"/>
    </location>
</feature>
<dbReference type="PANTHER" id="PTHR34222">
    <property type="entry name" value="GAG_PRE-INTEGRS DOMAIN-CONTAINING PROTEIN"/>
    <property type="match status" value="1"/>
</dbReference>
<keyword evidence="3" id="KW-1185">Reference proteome</keyword>
<accession>A0A9Q1LHW7</accession>
<dbReference type="OrthoDB" id="1751612at2759"/>
<dbReference type="Proteomes" id="UP001152561">
    <property type="component" value="Unassembled WGS sequence"/>
</dbReference>
<dbReference type="EMBL" id="JAJAGQ010000017">
    <property type="protein sequence ID" value="KAJ8537607.1"/>
    <property type="molecule type" value="Genomic_DNA"/>
</dbReference>
<evidence type="ECO:0000313" key="3">
    <source>
        <dbReference type="Proteomes" id="UP001152561"/>
    </source>
</evidence>
<sequence length="123" mass="13847">MASNQYTQPQRFGNYEHRSGKEKQDPKKNNLLCTYRKRNNHAVEKCYRLIGFPLDFKFTKSKKAQANAVMADGISAQIFNEKNGGSASGINMLKGENGLNILKQLSPDQCNQLIQVLRNAKLA</sequence>
<protein>
    <submittedName>
        <fullName evidence="2">Uncharacterized protein</fullName>
    </submittedName>
</protein>
<evidence type="ECO:0000256" key="1">
    <source>
        <dbReference type="SAM" id="MobiDB-lite"/>
    </source>
</evidence>
<dbReference type="PANTHER" id="PTHR34222:SF97">
    <property type="entry name" value="CATALYTIC REGION, PUTATIVE-RELATED"/>
    <property type="match status" value="1"/>
</dbReference>
<feature type="compositionally biased region" description="Polar residues" evidence="1">
    <location>
        <begin position="1"/>
        <end position="11"/>
    </location>
</feature>
<evidence type="ECO:0000313" key="2">
    <source>
        <dbReference type="EMBL" id="KAJ8537607.1"/>
    </source>
</evidence>
<comment type="caution">
    <text evidence="2">The sequence shown here is derived from an EMBL/GenBank/DDBJ whole genome shotgun (WGS) entry which is preliminary data.</text>
</comment>
<gene>
    <name evidence="2" type="ORF">K7X08_014147</name>
</gene>
<dbReference type="AlphaFoldDB" id="A0A9Q1LHW7"/>
<reference evidence="3" key="1">
    <citation type="journal article" date="2023" name="Proc. Natl. Acad. Sci. U.S.A.">
        <title>Genomic and structural basis for evolution of tropane alkaloid biosynthesis.</title>
        <authorList>
            <person name="Wanga Y.-J."/>
            <person name="Taina T."/>
            <person name="Yua J.-Y."/>
            <person name="Lia J."/>
            <person name="Xua B."/>
            <person name="Chenc J."/>
            <person name="D'Auriad J.C."/>
            <person name="Huanga J.-P."/>
            <person name="Huanga S.-X."/>
        </authorList>
    </citation>
    <scope>NUCLEOTIDE SEQUENCE [LARGE SCALE GENOMIC DNA]</scope>
    <source>
        <strain evidence="3">cv. KIB-2019</strain>
    </source>
</reference>